<feature type="domain" description="STAS" evidence="1">
    <location>
        <begin position="30"/>
        <end position="102"/>
    </location>
</feature>
<reference evidence="2 3" key="2">
    <citation type="submission" date="2017-02" db="EMBL/GenBank/DDBJ databases">
        <title>Draft genome sequence of Streptomyces phaeoluteigriseus type strain DSM41896.</title>
        <authorList>
            <person name="Salih T.S."/>
            <person name="Algora Gallardo L."/>
            <person name="Melo Santos T."/>
            <person name="Filgueira Martinez S."/>
            <person name="Herron P.R."/>
        </authorList>
    </citation>
    <scope>NUCLEOTIDE SEQUENCE [LARGE SCALE GENOMIC DNA]</scope>
    <source>
        <strain evidence="2 3">DSM 41896</strain>
    </source>
</reference>
<reference evidence="3" key="1">
    <citation type="submission" date="2016-11" db="EMBL/GenBank/DDBJ databases">
        <authorList>
            <person name="Schniete J.K."/>
            <person name="Salih T."/>
            <person name="Algora Gallardo L."/>
            <person name="Martinez Fernandez S."/>
            <person name="Herron P.R."/>
        </authorList>
    </citation>
    <scope>NUCLEOTIDE SEQUENCE [LARGE SCALE GENOMIC DNA]</scope>
    <source>
        <strain evidence="3">DSM 41896</strain>
    </source>
</reference>
<evidence type="ECO:0000313" key="2">
    <source>
        <dbReference type="EMBL" id="OQD53707.1"/>
    </source>
</evidence>
<dbReference type="Gene3D" id="3.30.750.24">
    <property type="entry name" value="STAS domain"/>
    <property type="match status" value="1"/>
</dbReference>
<accession>A0A1V6MN35</accession>
<dbReference type="Proteomes" id="UP000184286">
    <property type="component" value="Unassembled WGS sequence"/>
</dbReference>
<dbReference type="AlphaFoldDB" id="A0A1V6MN35"/>
<evidence type="ECO:0000259" key="1">
    <source>
        <dbReference type="PROSITE" id="PS50801"/>
    </source>
</evidence>
<dbReference type="InterPro" id="IPR058548">
    <property type="entry name" value="MlaB-like_STAS"/>
</dbReference>
<dbReference type="PROSITE" id="PS50801">
    <property type="entry name" value="STAS"/>
    <property type="match status" value="1"/>
</dbReference>
<dbReference type="InterPro" id="IPR036513">
    <property type="entry name" value="STAS_dom_sf"/>
</dbReference>
<organism evidence="2 3">
    <name type="scientific">Streptomyces phaeoluteigriseus</name>
    <dbReference type="NCBI Taxonomy" id="114686"/>
    <lineage>
        <taxon>Bacteria</taxon>
        <taxon>Bacillati</taxon>
        <taxon>Actinomycetota</taxon>
        <taxon>Actinomycetes</taxon>
        <taxon>Kitasatosporales</taxon>
        <taxon>Streptomycetaceae</taxon>
        <taxon>Streptomyces</taxon>
        <taxon>Streptomyces aurantiacus group</taxon>
    </lineage>
</organism>
<dbReference type="SUPFAM" id="SSF52091">
    <property type="entry name" value="SpoIIaa-like"/>
    <property type="match status" value="1"/>
</dbReference>
<dbReference type="Pfam" id="PF13466">
    <property type="entry name" value="STAS_2"/>
    <property type="match status" value="1"/>
</dbReference>
<proteinExistence type="predicted"/>
<protein>
    <recommendedName>
        <fullName evidence="1">STAS domain-containing protein</fullName>
    </recommendedName>
</protein>
<dbReference type="InterPro" id="IPR002645">
    <property type="entry name" value="STAS_dom"/>
</dbReference>
<dbReference type="STRING" id="114686.BM536_025860"/>
<evidence type="ECO:0000313" key="3">
    <source>
        <dbReference type="Proteomes" id="UP000184286"/>
    </source>
</evidence>
<comment type="caution">
    <text evidence="2">The sequence shown here is derived from an EMBL/GenBank/DDBJ whole genome shotgun (WGS) entry which is preliminary data.</text>
</comment>
<sequence>MEGARDVRKPAPAHDGAVLEVSPLSDRAGIRVSGEIGVTTRPSWEDALAELARRHADVSYVELSRVGFVDVAGVSALAVTAMNLPGGRVVVECPPPQLSRVLALFWPALSGIEVAPR</sequence>
<dbReference type="EMBL" id="MPOH02000016">
    <property type="protein sequence ID" value="OQD53707.1"/>
    <property type="molecule type" value="Genomic_DNA"/>
</dbReference>
<dbReference type="OrthoDB" id="3695774at2"/>
<gene>
    <name evidence="2" type="ORF">BM536_025860</name>
</gene>
<name>A0A1V6MN35_9ACTN</name>
<dbReference type="CDD" id="cd07043">
    <property type="entry name" value="STAS_anti-anti-sigma_factors"/>
    <property type="match status" value="1"/>
</dbReference>